<name>A0ACC0J9B9_CHOFU</name>
<evidence type="ECO:0000313" key="1">
    <source>
        <dbReference type="EMBL" id="KAI8420600.1"/>
    </source>
</evidence>
<evidence type="ECO:0000313" key="2">
    <source>
        <dbReference type="Proteomes" id="UP001064048"/>
    </source>
</evidence>
<organism evidence="1 2">
    <name type="scientific">Choristoneura fumiferana</name>
    <name type="common">Spruce budworm moth</name>
    <name type="synonym">Archips fumiferana</name>
    <dbReference type="NCBI Taxonomy" id="7141"/>
    <lineage>
        <taxon>Eukaryota</taxon>
        <taxon>Metazoa</taxon>
        <taxon>Ecdysozoa</taxon>
        <taxon>Arthropoda</taxon>
        <taxon>Hexapoda</taxon>
        <taxon>Insecta</taxon>
        <taxon>Pterygota</taxon>
        <taxon>Neoptera</taxon>
        <taxon>Endopterygota</taxon>
        <taxon>Lepidoptera</taxon>
        <taxon>Glossata</taxon>
        <taxon>Ditrysia</taxon>
        <taxon>Tortricoidea</taxon>
        <taxon>Tortricidae</taxon>
        <taxon>Tortricinae</taxon>
        <taxon>Choristoneura</taxon>
    </lineage>
</organism>
<protein>
    <submittedName>
        <fullName evidence="1">Uncharacterized protein</fullName>
    </submittedName>
</protein>
<dbReference type="Proteomes" id="UP001064048">
    <property type="component" value="Chromosome 13"/>
</dbReference>
<comment type="caution">
    <text evidence="1">The sequence shown here is derived from an EMBL/GenBank/DDBJ whole genome shotgun (WGS) entry which is preliminary data.</text>
</comment>
<keyword evidence="2" id="KW-1185">Reference proteome</keyword>
<sequence>MFKLIAVLTILAAVSAAPAPKPVVVYPPSVYHPPVYAPPVYPAPLHYPAPVAVSHVFRETYKYSEILTRDIRQRSVDNMTLLPVIVTIFLAFIAFAQAGVIAPVVPVAHVAPVAVTHTSSVVHHGHPVVHAAPLVHPAPLVHAAPLVHPAPLVHAPVVPVVRHPVIVHH</sequence>
<gene>
    <name evidence="1" type="ORF">MSG28_007846</name>
</gene>
<proteinExistence type="predicted"/>
<reference evidence="1 2" key="1">
    <citation type="journal article" date="2022" name="Genome Biol. Evol.">
        <title>The Spruce Budworm Genome: Reconstructing the Evolutionary History of Antifreeze Proteins.</title>
        <authorList>
            <person name="Beliveau C."/>
            <person name="Gagne P."/>
            <person name="Picq S."/>
            <person name="Vernygora O."/>
            <person name="Keeling C.I."/>
            <person name="Pinkney K."/>
            <person name="Doucet D."/>
            <person name="Wen F."/>
            <person name="Johnston J.S."/>
            <person name="Maaroufi H."/>
            <person name="Boyle B."/>
            <person name="Laroche J."/>
            <person name="Dewar K."/>
            <person name="Juretic N."/>
            <person name="Blackburn G."/>
            <person name="Nisole A."/>
            <person name="Brunet B."/>
            <person name="Brandao M."/>
            <person name="Lumley L."/>
            <person name="Duan J."/>
            <person name="Quan G."/>
            <person name="Lucarotti C.J."/>
            <person name="Roe A.D."/>
            <person name="Sperling F.A.H."/>
            <person name="Levesque R.C."/>
            <person name="Cusson M."/>
        </authorList>
    </citation>
    <scope>NUCLEOTIDE SEQUENCE [LARGE SCALE GENOMIC DNA]</scope>
    <source>
        <strain evidence="1">Glfc:IPQL:Cfum</strain>
    </source>
</reference>
<dbReference type="EMBL" id="CM046113">
    <property type="protein sequence ID" value="KAI8420600.1"/>
    <property type="molecule type" value="Genomic_DNA"/>
</dbReference>
<accession>A0ACC0J9B9</accession>